<keyword evidence="1" id="KW-0436">Ligase</keyword>
<dbReference type="GO" id="GO:0016874">
    <property type="term" value="F:ligase activity"/>
    <property type="evidence" value="ECO:0007669"/>
    <property type="project" value="UniProtKB-KW"/>
</dbReference>
<reference evidence="1 2" key="1">
    <citation type="submission" date="2024-02" db="EMBL/GenBank/DDBJ databases">
        <title>Herpetosiphon gulosus NBRC 112829.</title>
        <authorList>
            <person name="Ichikawa N."/>
            <person name="Katano-Makiyama Y."/>
            <person name="Hidaka K."/>
        </authorList>
    </citation>
    <scope>NUCLEOTIDE SEQUENCE [LARGE SCALE GENOMIC DNA]</scope>
    <source>
        <strain evidence="1 2">NBRC 112829</strain>
    </source>
</reference>
<sequence length="439" mass="51276">MLNFLTTLRHLARQIAYVGYIFWLERRSKQALDRWQLKKLQRIVNHAYTHVPFHRQRMLNAGFHPQQLQSLADLVKIPSLSKDELRQSDFSQLLAHGYHDHNAFQESTSGSSGNRLYLYHDNDAYDIYTAISYRQYHQMGYRPWHRRSYFRWIPFTQPLVLERLGLLRRYFVPIDAEVQEQYQLLLKAQPHLICGYPSSLLPLVRRIPADDLKRINARMIELNSEHITIEERQLIEQGFGCPVYNEYSSFEAYQMAFECRYQQLHSVSENVIIEIMTNQGLPAKAGEQGEIVVTCLNNQAMPFIRYRTNDLAIASDDVCRCGRAHPIIKSLLGRRDDRIVLKNQKELSPYMLAGLPIEIPEVVEFQIHQQALDKFIVLIIPQPDIDQIAVAEFVRTHFLEVLGDSMIDLEIHFVERIDRGSTGKHRSIIVNPELLLINK</sequence>
<dbReference type="PANTHER" id="PTHR36932">
    <property type="entry name" value="CAPSULAR POLYSACCHARIDE BIOSYNTHESIS PROTEIN"/>
    <property type="match status" value="1"/>
</dbReference>
<dbReference type="Proteomes" id="UP001428290">
    <property type="component" value="Unassembled WGS sequence"/>
</dbReference>
<dbReference type="InterPro" id="IPR053158">
    <property type="entry name" value="CapK_Type1_Caps_Biosynth"/>
</dbReference>
<dbReference type="RefSeq" id="WP_345725034.1">
    <property type="nucleotide sequence ID" value="NZ_BAABRU010000054.1"/>
</dbReference>
<proteinExistence type="predicted"/>
<comment type="caution">
    <text evidence="1">The sequence shown here is derived from an EMBL/GenBank/DDBJ whole genome shotgun (WGS) entry which is preliminary data.</text>
</comment>
<dbReference type="Gene3D" id="3.40.50.12780">
    <property type="entry name" value="N-terminal domain of ligase-like"/>
    <property type="match status" value="1"/>
</dbReference>
<gene>
    <name evidence="1" type="ORF">Hgul01_05305</name>
</gene>
<dbReference type="InterPro" id="IPR042099">
    <property type="entry name" value="ANL_N_sf"/>
</dbReference>
<accession>A0ABP9X7V7</accession>
<dbReference type="SUPFAM" id="SSF56801">
    <property type="entry name" value="Acetyl-CoA synthetase-like"/>
    <property type="match status" value="1"/>
</dbReference>
<keyword evidence="2" id="KW-1185">Reference proteome</keyword>
<evidence type="ECO:0000313" key="1">
    <source>
        <dbReference type="EMBL" id="GAA5531480.1"/>
    </source>
</evidence>
<name>A0ABP9X7V7_9CHLR</name>
<organism evidence="1 2">
    <name type="scientific">Herpetosiphon gulosus</name>
    <dbReference type="NCBI Taxonomy" id="1973496"/>
    <lineage>
        <taxon>Bacteria</taxon>
        <taxon>Bacillati</taxon>
        <taxon>Chloroflexota</taxon>
        <taxon>Chloroflexia</taxon>
        <taxon>Herpetosiphonales</taxon>
        <taxon>Herpetosiphonaceae</taxon>
        <taxon>Herpetosiphon</taxon>
    </lineage>
</organism>
<dbReference type="PANTHER" id="PTHR36932:SF1">
    <property type="entry name" value="CAPSULAR POLYSACCHARIDE BIOSYNTHESIS PROTEIN"/>
    <property type="match status" value="1"/>
</dbReference>
<dbReference type="EMBL" id="BAABRU010000054">
    <property type="protein sequence ID" value="GAA5531480.1"/>
    <property type="molecule type" value="Genomic_DNA"/>
</dbReference>
<protein>
    <submittedName>
        <fullName evidence="1">Phenylacetate-coenzyme A ligase</fullName>
    </submittedName>
</protein>
<evidence type="ECO:0000313" key="2">
    <source>
        <dbReference type="Proteomes" id="UP001428290"/>
    </source>
</evidence>